<sequence length="81" mass="8449">MVAIGLSWSTHMLHHGTAMQSSVPSSPVAINRSTPSSPLAGKRRLRRLAPPGLSSFSCFCMALPAARGWSDGGMRSLLGAA</sequence>
<proteinExistence type="predicted"/>
<feature type="region of interest" description="Disordered" evidence="1">
    <location>
        <begin position="18"/>
        <end position="43"/>
    </location>
</feature>
<protein>
    <submittedName>
        <fullName evidence="2">Uncharacterized protein</fullName>
    </submittedName>
</protein>
<evidence type="ECO:0000313" key="2">
    <source>
        <dbReference type="EnsemblPlants" id="OMERI01G32770.2"/>
    </source>
</evidence>
<dbReference type="Gramene" id="OMERI01G32770.2">
    <property type="protein sequence ID" value="OMERI01G32770.2"/>
    <property type="gene ID" value="OMERI01G32770"/>
</dbReference>
<evidence type="ECO:0000313" key="3">
    <source>
        <dbReference type="Proteomes" id="UP000008021"/>
    </source>
</evidence>
<dbReference type="Proteomes" id="UP000008021">
    <property type="component" value="Chromosome 1"/>
</dbReference>
<organism evidence="2">
    <name type="scientific">Oryza meridionalis</name>
    <dbReference type="NCBI Taxonomy" id="40149"/>
    <lineage>
        <taxon>Eukaryota</taxon>
        <taxon>Viridiplantae</taxon>
        <taxon>Streptophyta</taxon>
        <taxon>Embryophyta</taxon>
        <taxon>Tracheophyta</taxon>
        <taxon>Spermatophyta</taxon>
        <taxon>Magnoliopsida</taxon>
        <taxon>Liliopsida</taxon>
        <taxon>Poales</taxon>
        <taxon>Poaceae</taxon>
        <taxon>BOP clade</taxon>
        <taxon>Oryzoideae</taxon>
        <taxon>Oryzeae</taxon>
        <taxon>Oryzinae</taxon>
        <taxon>Oryza</taxon>
    </lineage>
</organism>
<name>A0A0E0C9N0_9ORYZ</name>
<reference evidence="2" key="2">
    <citation type="submission" date="2018-05" db="EMBL/GenBank/DDBJ databases">
        <title>OmerRS3 (Oryza meridionalis Reference Sequence Version 3).</title>
        <authorList>
            <person name="Zhang J."/>
            <person name="Kudrna D."/>
            <person name="Lee S."/>
            <person name="Talag J."/>
            <person name="Welchert J."/>
            <person name="Wing R.A."/>
        </authorList>
    </citation>
    <scope>NUCLEOTIDE SEQUENCE [LARGE SCALE GENOMIC DNA]</scope>
    <source>
        <strain evidence="2">cv. OR44</strain>
    </source>
</reference>
<accession>A0A0E0C9N0</accession>
<evidence type="ECO:0000256" key="1">
    <source>
        <dbReference type="SAM" id="MobiDB-lite"/>
    </source>
</evidence>
<dbReference type="EnsemblPlants" id="OMERI01G32770.2">
    <property type="protein sequence ID" value="OMERI01G32770.2"/>
    <property type="gene ID" value="OMERI01G32770"/>
</dbReference>
<dbReference type="AlphaFoldDB" id="A0A0E0C9N0"/>
<dbReference type="HOGENOM" id="CLU_2577856_0_0_1"/>
<reference evidence="2" key="1">
    <citation type="submission" date="2015-04" db="UniProtKB">
        <authorList>
            <consortium name="EnsemblPlants"/>
        </authorList>
    </citation>
    <scope>IDENTIFICATION</scope>
</reference>
<keyword evidence="3" id="KW-1185">Reference proteome</keyword>